<gene>
    <name evidence="1" type="ORF">DUNSADRAFT_10269</name>
</gene>
<reference evidence="1" key="1">
    <citation type="submission" date="2017-08" db="EMBL/GenBank/DDBJ databases">
        <authorList>
            <person name="Polle J.E."/>
            <person name="Barry K."/>
            <person name="Cushman J."/>
            <person name="Schmutz J."/>
            <person name="Tran D."/>
            <person name="Hathwaick L.T."/>
            <person name="Yim W.C."/>
            <person name="Jenkins J."/>
            <person name="Mckie-Krisberg Z.M."/>
            <person name="Prochnik S."/>
            <person name="Lindquist E."/>
            <person name="Dockter R.B."/>
            <person name="Adam C."/>
            <person name="Molina H."/>
            <person name="Bunkerborg J."/>
            <person name="Jin E."/>
            <person name="Buchheim M."/>
            <person name="Magnuson J."/>
        </authorList>
    </citation>
    <scope>NUCLEOTIDE SEQUENCE</scope>
    <source>
        <strain evidence="1">CCAP 19/18</strain>
    </source>
</reference>
<proteinExistence type="predicted"/>
<dbReference type="Proteomes" id="UP000815325">
    <property type="component" value="Unassembled WGS sequence"/>
</dbReference>
<protein>
    <submittedName>
        <fullName evidence="1">Uncharacterized protein</fullName>
    </submittedName>
</protein>
<accession>A0ABQ7FSC0</accession>
<evidence type="ECO:0000313" key="1">
    <source>
        <dbReference type="EMBL" id="KAF5825419.1"/>
    </source>
</evidence>
<evidence type="ECO:0000313" key="2">
    <source>
        <dbReference type="Proteomes" id="UP000815325"/>
    </source>
</evidence>
<keyword evidence="2" id="KW-1185">Reference proteome</keyword>
<comment type="caution">
    <text evidence="1">The sequence shown here is derived from an EMBL/GenBank/DDBJ whole genome shotgun (WGS) entry which is preliminary data.</text>
</comment>
<organism evidence="1 2">
    <name type="scientific">Dunaliella salina</name>
    <name type="common">Green alga</name>
    <name type="synonym">Protococcus salinus</name>
    <dbReference type="NCBI Taxonomy" id="3046"/>
    <lineage>
        <taxon>Eukaryota</taxon>
        <taxon>Viridiplantae</taxon>
        <taxon>Chlorophyta</taxon>
        <taxon>core chlorophytes</taxon>
        <taxon>Chlorophyceae</taxon>
        <taxon>CS clade</taxon>
        <taxon>Chlamydomonadales</taxon>
        <taxon>Dunaliellaceae</taxon>
        <taxon>Dunaliella</taxon>
    </lineage>
</organism>
<dbReference type="EMBL" id="MU073188">
    <property type="protein sequence ID" value="KAF5825419.1"/>
    <property type="molecule type" value="Genomic_DNA"/>
</dbReference>
<sequence length="142" mass="15317">MALDSLVRLVAKECSRVIEGARDVGTVVNALHLLHHSFVLPLIGSVNDKKLAEHTTSAADRTDLQQLCLHCEILLADAALQADPTSASRCFFWDCFNPLSDVLLSIVAVDWLPSFSPTERAVLFESFFCLAPGPIALAGLVG</sequence>
<name>A0ABQ7FSC0_DUNSA</name>